<organism evidence="2">
    <name type="scientific">Halomonas sp. RT37</name>
    <dbReference type="NCBI Taxonomy" id="2950872"/>
    <lineage>
        <taxon>Bacteria</taxon>
        <taxon>Pseudomonadati</taxon>
        <taxon>Pseudomonadota</taxon>
        <taxon>Gammaproteobacteria</taxon>
        <taxon>Oceanospirillales</taxon>
        <taxon>Halomonadaceae</taxon>
        <taxon>Halomonas</taxon>
    </lineage>
</organism>
<sequence length="89" mass="9655">MTITRIASALLLSLALLAAAAPVLAQAQPDISVRQEANQTLREYRVNGKLYAIKVEPKDGSAYFLVDRNGDGNFERQGGGNVEIPGWVR</sequence>
<dbReference type="AlphaFoldDB" id="A0AAU7KIL8"/>
<keyword evidence="1" id="KW-0732">Signal</keyword>
<gene>
    <name evidence="2" type="ORF">NFG58_01905</name>
</gene>
<dbReference type="Gene3D" id="2.20.130.30">
    <property type="entry name" value="Protein of unknown function DUF2782"/>
    <property type="match status" value="1"/>
</dbReference>
<dbReference type="EMBL" id="CP098827">
    <property type="protein sequence ID" value="XBO71496.1"/>
    <property type="molecule type" value="Genomic_DNA"/>
</dbReference>
<evidence type="ECO:0000256" key="1">
    <source>
        <dbReference type="SAM" id="SignalP"/>
    </source>
</evidence>
<reference evidence="2" key="1">
    <citation type="submission" date="2022-06" db="EMBL/GenBank/DDBJ databases">
        <title>A novel DMS-producing enzyme.</title>
        <authorList>
            <person name="Zhang Y."/>
        </authorList>
    </citation>
    <scope>NUCLEOTIDE SEQUENCE</scope>
    <source>
        <strain evidence="2">RT37</strain>
    </source>
</reference>
<proteinExistence type="predicted"/>
<dbReference type="Pfam" id="PF11191">
    <property type="entry name" value="DUF2782"/>
    <property type="match status" value="1"/>
</dbReference>
<accession>A0AAU7KIL8</accession>
<name>A0AAU7KIL8_9GAMM</name>
<protein>
    <submittedName>
        <fullName evidence="2">DUF2782 domain-containing protein</fullName>
    </submittedName>
</protein>
<dbReference type="RefSeq" id="WP_108131126.1">
    <property type="nucleotide sequence ID" value="NZ_CP098827.1"/>
</dbReference>
<dbReference type="InterPro" id="IPR021357">
    <property type="entry name" value="DUF2782"/>
</dbReference>
<evidence type="ECO:0000313" key="2">
    <source>
        <dbReference type="EMBL" id="XBO71496.1"/>
    </source>
</evidence>
<feature type="signal peptide" evidence="1">
    <location>
        <begin position="1"/>
        <end position="27"/>
    </location>
</feature>
<feature type="chain" id="PRO_5043772846" evidence="1">
    <location>
        <begin position="28"/>
        <end position="89"/>
    </location>
</feature>